<dbReference type="InterPro" id="IPR007568">
    <property type="entry name" value="RTA1"/>
</dbReference>
<feature type="transmembrane region" description="Helical" evidence="5">
    <location>
        <begin position="75"/>
        <end position="97"/>
    </location>
</feature>
<dbReference type="PANTHER" id="PTHR31465">
    <property type="entry name" value="PROTEIN RTA1-RELATED"/>
    <property type="match status" value="1"/>
</dbReference>
<proteinExistence type="predicted"/>
<gene>
    <name evidence="6" type="ORF">IWW39_001784</name>
</gene>
<dbReference type="Proteomes" id="UP001151516">
    <property type="component" value="Unassembled WGS sequence"/>
</dbReference>
<evidence type="ECO:0000256" key="1">
    <source>
        <dbReference type="ARBA" id="ARBA00004141"/>
    </source>
</evidence>
<feature type="transmembrane region" description="Helical" evidence="5">
    <location>
        <begin position="234"/>
        <end position="254"/>
    </location>
</feature>
<keyword evidence="4 5" id="KW-0472">Membrane</keyword>
<accession>A0A9W8GPN4</accession>
<comment type="subcellular location">
    <subcellularLocation>
        <location evidence="1">Membrane</location>
        <topology evidence="1">Multi-pass membrane protein</topology>
    </subcellularLocation>
</comment>
<evidence type="ECO:0000256" key="2">
    <source>
        <dbReference type="ARBA" id="ARBA00022692"/>
    </source>
</evidence>
<evidence type="ECO:0000256" key="3">
    <source>
        <dbReference type="ARBA" id="ARBA00022989"/>
    </source>
</evidence>
<name>A0A9W8GPN4_9FUNG</name>
<keyword evidence="2 5" id="KW-0812">Transmembrane</keyword>
<evidence type="ECO:0000256" key="4">
    <source>
        <dbReference type="ARBA" id="ARBA00023136"/>
    </source>
</evidence>
<dbReference type="OrthoDB" id="3358017at2759"/>
<comment type="caution">
    <text evidence="6">The sequence shown here is derived from an EMBL/GenBank/DDBJ whole genome shotgun (WGS) entry which is preliminary data.</text>
</comment>
<protein>
    <recommendedName>
        <fullName evidence="8">RTA1 like protein</fullName>
    </recommendedName>
</protein>
<feature type="transmembrane region" description="Helical" evidence="5">
    <location>
        <begin position="153"/>
        <end position="177"/>
    </location>
</feature>
<feature type="transmembrane region" description="Helical" evidence="5">
    <location>
        <begin position="18"/>
        <end position="38"/>
    </location>
</feature>
<evidence type="ECO:0000313" key="6">
    <source>
        <dbReference type="EMBL" id="KAJ2689062.1"/>
    </source>
</evidence>
<organism evidence="6 7">
    <name type="scientific">Coemansia spiralis</name>
    <dbReference type="NCBI Taxonomy" id="417178"/>
    <lineage>
        <taxon>Eukaryota</taxon>
        <taxon>Fungi</taxon>
        <taxon>Fungi incertae sedis</taxon>
        <taxon>Zoopagomycota</taxon>
        <taxon>Kickxellomycotina</taxon>
        <taxon>Kickxellomycetes</taxon>
        <taxon>Kickxellales</taxon>
        <taxon>Kickxellaceae</taxon>
        <taxon>Coemansia</taxon>
    </lineage>
</organism>
<feature type="transmembrane region" description="Helical" evidence="5">
    <location>
        <begin position="45"/>
        <end position="63"/>
    </location>
</feature>
<evidence type="ECO:0000313" key="7">
    <source>
        <dbReference type="Proteomes" id="UP001151516"/>
    </source>
</evidence>
<dbReference type="PANTHER" id="PTHR31465:SF1">
    <property type="entry name" value="PROTEIN RTA1-RELATED"/>
    <property type="match status" value="1"/>
</dbReference>
<evidence type="ECO:0008006" key="8">
    <source>
        <dbReference type="Google" id="ProtNLM"/>
    </source>
</evidence>
<dbReference type="Pfam" id="PF04479">
    <property type="entry name" value="RTA1"/>
    <property type="match status" value="1"/>
</dbReference>
<dbReference type="EMBL" id="JANBTX010000033">
    <property type="protein sequence ID" value="KAJ2689062.1"/>
    <property type="molecule type" value="Genomic_DNA"/>
</dbReference>
<dbReference type="AlphaFoldDB" id="A0A9W8GPN4"/>
<keyword evidence="7" id="KW-1185">Reference proteome</keyword>
<keyword evidence="3 5" id="KW-1133">Transmembrane helix</keyword>
<feature type="transmembrane region" description="Helical" evidence="5">
    <location>
        <begin position="118"/>
        <end position="141"/>
    </location>
</feature>
<reference evidence="6" key="1">
    <citation type="submission" date="2022-07" db="EMBL/GenBank/DDBJ databases">
        <title>Phylogenomic reconstructions and comparative analyses of Kickxellomycotina fungi.</title>
        <authorList>
            <person name="Reynolds N.K."/>
            <person name="Stajich J.E."/>
            <person name="Barry K."/>
            <person name="Grigoriev I.V."/>
            <person name="Crous P."/>
            <person name="Smith M.E."/>
        </authorList>
    </citation>
    <scope>NUCLEOTIDE SEQUENCE</scope>
    <source>
        <strain evidence="6">CBS 109367</strain>
    </source>
</reference>
<dbReference type="GO" id="GO:0016020">
    <property type="term" value="C:membrane"/>
    <property type="evidence" value="ECO:0007669"/>
    <property type="project" value="UniProtKB-SubCell"/>
</dbReference>
<sequence length="286" mass="32543">MEKPDLQLLYFTYRPKDVYPDVAIALYLLATVVLIVQIVRQKAQFWLYILPATAFAEALGYVFRELCVRKTTFTLYVLMTLFLLLPPNAMALVNYKTVGKIIEQSPARSRSFFLRSRFVNWFYFTSDILSIALQGAGGGLMTSRTNREHGKKIVLVGLAIQLFFFACFLVTSFYVWAKSSYSVAMSSSDSSPLWAKRKVLFTVVATTVLLYLRSIYRIIEFADGYGGTIYSAEWAFYAFDTLIIYLAFIVYMAVPLGSHFVRAKTMPTEGAEEAAPLQFPMEPKNY</sequence>
<evidence type="ECO:0000256" key="5">
    <source>
        <dbReference type="SAM" id="Phobius"/>
    </source>
</evidence>
<feature type="transmembrane region" description="Helical" evidence="5">
    <location>
        <begin position="198"/>
        <end position="219"/>
    </location>
</feature>